<evidence type="ECO:0000313" key="1">
    <source>
        <dbReference type="EMBL" id="TQS84476.1"/>
    </source>
</evidence>
<dbReference type="AlphaFoldDB" id="A0A8J8PF71"/>
<gene>
    <name evidence="1" type="ORF">A3207_00045</name>
</gene>
<accession>A0A8J8PF71</accession>
<dbReference type="Proteomes" id="UP000752814">
    <property type="component" value="Unassembled WGS sequence"/>
</dbReference>
<name>A0A8J8PF71_9ARCH</name>
<reference evidence="1" key="1">
    <citation type="submission" date="2016-03" db="EMBL/GenBank/DDBJ databases">
        <authorList>
            <person name="Borrel G."/>
            <person name="Mccann A."/>
            <person name="O'Toole P.W."/>
        </authorList>
    </citation>
    <scope>NUCLEOTIDE SEQUENCE</scope>
    <source>
        <strain evidence="1">183</strain>
    </source>
</reference>
<sequence length="195" mass="22238">MFDPQRPLKDIIFELIGSDGKSISALSRDLESNGITMHKLILTGYLRALTDMNMLKEKDIPPSKLYIPVKTKNLDIYGLVGECSRNICSGSEADLLALHAFCKLFKRAVFMDELKKAGVRDIPNLEQASKEDKQEAKKVLQRTNMKNLDSNTAYLYCDEERFGDLYEDLLNQMLSQLVEVSQYSKQTKQTTLFEI</sequence>
<proteinExistence type="predicted"/>
<dbReference type="GeneID" id="41323520"/>
<protein>
    <submittedName>
        <fullName evidence="1">Uncharacterized protein</fullName>
    </submittedName>
</protein>
<evidence type="ECO:0000313" key="2">
    <source>
        <dbReference type="Proteomes" id="UP000752814"/>
    </source>
</evidence>
<dbReference type="OMA" id="MHRIMLS"/>
<dbReference type="EMBL" id="LVVT01000001">
    <property type="protein sequence ID" value="TQS84476.1"/>
    <property type="molecule type" value="Genomic_DNA"/>
</dbReference>
<dbReference type="RefSeq" id="WP_020448988.1">
    <property type="nucleotide sequence ID" value="NZ_CAYAXV010000011.1"/>
</dbReference>
<organism evidence="1 2">
    <name type="scientific">Candidatus Methanomassiliicoccus intestinalis</name>
    <dbReference type="NCBI Taxonomy" id="1406512"/>
    <lineage>
        <taxon>Archaea</taxon>
        <taxon>Methanobacteriati</taxon>
        <taxon>Thermoplasmatota</taxon>
        <taxon>Thermoplasmata</taxon>
        <taxon>Methanomassiliicoccales</taxon>
        <taxon>Methanomassiliicoccaceae</taxon>
        <taxon>Methanomassiliicoccus</taxon>
    </lineage>
</organism>
<comment type="caution">
    <text evidence="1">The sequence shown here is derived from an EMBL/GenBank/DDBJ whole genome shotgun (WGS) entry which is preliminary data.</text>
</comment>